<keyword evidence="3" id="KW-0479">Metal-binding</keyword>
<comment type="caution">
    <text evidence="12">The sequence shown here is derived from an EMBL/GenBank/DDBJ whole genome shotgun (WGS) entry which is preliminary data.</text>
</comment>
<dbReference type="Proteomes" id="UP000557268">
    <property type="component" value="Unassembled WGS sequence"/>
</dbReference>
<reference evidence="12 13" key="1">
    <citation type="submission" date="2019-09" db="EMBL/GenBank/DDBJ databases">
        <title>Bird 10,000 Genomes (B10K) Project - Family phase.</title>
        <authorList>
            <person name="Zhang G."/>
        </authorList>
    </citation>
    <scope>NUCLEOTIDE SEQUENCE [LARGE SCALE GENOMIC DNA]</scope>
    <source>
        <strain evidence="12">B10K-DU-001-70</strain>
        <tissue evidence="12">Muscle</tissue>
    </source>
</reference>
<organism evidence="12 13">
    <name type="scientific">Hylia prasina</name>
    <name type="common">green hylia</name>
    <dbReference type="NCBI Taxonomy" id="208073"/>
    <lineage>
        <taxon>Eukaryota</taxon>
        <taxon>Metazoa</taxon>
        <taxon>Chordata</taxon>
        <taxon>Craniata</taxon>
        <taxon>Vertebrata</taxon>
        <taxon>Euteleostomi</taxon>
        <taxon>Archelosauria</taxon>
        <taxon>Archosauria</taxon>
        <taxon>Dinosauria</taxon>
        <taxon>Saurischia</taxon>
        <taxon>Theropoda</taxon>
        <taxon>Coelurosauria</taxon>
        <taxon>Aves</taxon>
        <taxon>Neognathae</taxon>
        <taxon>Neoaves</taxon>
        <taxon>Telluraves</taxon>
        <taxon>Australaves</taxon>
        <taxon>Passeriformes</taxon>
        <taxon>Sylvioidea</taxon>
        <taxon>Sylviidae</taxon>
        <taxon>Acrocephalinae</taxon>
        <taxon>Hylia</taxon>
    </lineage>
</organism>
<dbReference type="GO" id="GO:0000981">
    <property type="term" value="F:DNA-binding transcription factor activity, RNA polymerase II-specific"/>
    <property type="evidence" value="ECO:0007669"/>
    <property type="project" value="TreeGrafter"/>
</dbReference>
<evidence type="ECO:0000256" key="5">
    <source>
        <dbReference type="ARBA" id="ARBA00022771"/>
    </source>
</evidence>
<evidence type="ECO:0000256" key="7">
    <source>
        <dbReference type="ARBA" id="ARBA00023015"/>
    </source>
</evidence>
<dbReference type="FunFam" id="3.30.160.60:FF:000200">
    <property type="entry name" value="zinc finger protein 510 isoform X2"/>
    <property type="match status" value="1"/>
</dbReference>
<dbReference type="InterPro" id="IPR013087">
    <property type="entry name" value="Znf_C2H2_type"/>
</dbReference>
<evidence type="ECO:0000256" key="10">
    <source>
        <dbReference type="PROSITE-ProRule" id="PRU00042"/>
    </source>
</evidence>
<dbReference type="Gene3D" id="3.30.160.60">
    <property type="entry name" value="Classic Zinc Finger"/>
    <property type="match status" value="2"/>
</dbReference>
<evidence type="ECO:0000313" key="12">
    <source>
        <dbReference type="EMBL" id="NWU39895.1"/>
    </source>
</evidence>
<gene>
    <name evidence="12" type="primary">Zfp2_2</name>
    <name evidence="12" type="ORF">HYLPRA_R08743</name>
</gene>
<dbReference type="PROSITE" id="PS00028">
    <property type="entry name" value="ZINC_FINGER_C2H2_1"/>
    <property type="match status" value="2"/>
</dbReference>
<feature type="non-terminal residue" evidence="12">
    <location>
        <position position="1"/>
    </location>
</feature>
<dbReference type="PROSITE" id="PS50157">
    <property type="entry name" value="ZINC_FINGER_C2H2_2"/>
    <property type="match status" value="2"/>
</dbReference>
<dbReference type="PANTHER" id="PTHR23226:SF416">
    <property type="entry name" value="FI01424P"/>
    <property type="match status" value="1"/>
</dbReference>
<dbReference type="AlphaFoldDB" id="A0A7K5WH96"/>
<evidence type="ECO:0000256" key="4">
    <source>
        <dbReference type="ARBA" id="ARBA00022737"/>
    </source>
</evidence>
<protein>
    <submittedName>
        <fullName evidence="12">ZFP2 protein</fullName>
    </submittedName>
</protein>
<evidence type="ECO:0000256" key="3">
    <source>
        <dbReference type="ARBA" id="ARBA00022723"/>
    </source>
</evidence>
<evidence type="ECO:0000256" key="6">
    <source>
        <dbReference type="ARBA" id="ARBA00022833"/>
    </source>
</evidence>
<dbReference type="EMBL" id="VYXD01008908">
    <property type="protein sequence ID" value="NWU39895.1"/>
    <property type="molecule type" value="Genomic_DNA"/>
</dbReference>
<keyword evidence="8" id="KW-0804">Transcription</keyword>
<dbReference type="SMART" id="SM00355">
    <property type="entry name" value="ZnF_C2H2"/>
    <property type="match status" value="2"/>
</dbReference>
<evidence type="ECO:0000256" key="1">
    <source>
        <dbReference type="ARBA" id="ARBA00004123"/>
    </source>
</evidence>
<comment type="similarity">
    <text evidence="2">Belongs to the krueppel C2H2-type zinc-finger protein family.</text>
</comment>
<keyword evidence="6" id="KW-0862">Zinc</keyword>
<comment type="subcellular location">
    <subcellularLocation>
        <location evidence="1">Nucleus</location>
    </subcellularLocation>
</comment>
<dbReference type="InterPro" id="IPR036236">
    <property type="entry name" value="Znf_C2H2_sf"/>
</dbReference>
<evidence type="ECO:0000313" key="13">
    <source>
        <dbReference type="Proteomes" id="UP000557268"/>
    </source>
</evidence>
<accession>A0A7K5WH96</accession>
<dbReference type="GO" id="GO:0005634">
    <property type="term" value="C:nucleus"/>
    <property type="evidence" value="ECO:0007669"/>
    <property type="project" value="UniProtKB-SubCell"/>
</dbReference>
<proteinExistence type="inferred from homology"/>
<feature type="non-terminal residue" evidence="12">
    <location>
        <position position="54"/>
    </location>
</feature>
<dbReference type="GO" id="GO:0008270">
    <property type="term" value="F:zinc ion binding"/>
    <property type="evidence" value="ECO:0007669"/>
    <property type="project" value="UniProtKB-KW"/>
</dbReference>
<dbReference type="Pfam" id="PF00096">
    <property type="entry name" value="zf-C2H2"/>
    <property type="match status" value="2"/>
</dbReference>
<evidence type="ECO:0000256" key="9">
    <source>
        <dbReference type="ARBA" id="ARBA00023242"/>
    </source>
</evidence>
<keyword evidence="5 10" id="KW-0863">Zinc-finger</keyword>
<sequence>CGECGKSFSDSSYLTVHQRSHTGERPYECGECGKSFSQSSHLIIHQRSHSGERP</sequence>
<feature type="domain" description="C2H2-type" evidence="11">
    <location>
        <begin position="27"/>
        <end position="54"/>
    </location>
</feature>
<keyword evidence="9" id="KW-0539">Nucleus</keyword>
<dbReference type="FunFam" id="3.30.160.60:FF:000478">
    <property type="entry name" value="Zinc finger protein 133"/>
    <property type="match status" value="1"/>
</dbReference>
<dbReference type="SUPFAM" id="SSF57667">
    <property type="entry name" value="beta-beta-alpha zinc fingers"/>
    <property type="match status" value="1"/>
</dbReference>
<keyword evidence="4" id="KW-0677">Repeat</keyword>
<feature type="domain" description="C2H2-type" evidence="11">
    <location>
        <begin position="1"/>
        <end position="26"/>
    </location>
</feature>
<dbReference type="PANTHER" id="PTHR23226">
    <property type="entry name" value="ZINC FINGER AND SCAN DOMAIN-CONTAINING"/>
    <property type="match status" value="1"/>
</dbReference>
<dbReference type="GO" id="GO:0000978">
    <property type="term" value="F:RNA polymerase II cis-regulatory region sequence-specific DNA binding"/>
    <property type="evidence" value="ECO:0007669"/>
    <property type="project" value="TreeGrafter"/>
</dbReference>
<name>A0A7K5WH96_9SYLV</name>
<evidence type="ECO:0000259" key="11">
    <source>
        <dbReference type="PROSITE" id="PS50157"/>
    </source>
</evidence>
<evidence type="ECO:0000256" key="8">
    <source>
        <dbReference type="ARBA" id="ARBA00023163"/>
    </source>
</evidence>
<evidence type="ECO:0000256" key="2">
    <source>
        <dbReference type="ARBA" id="ARBA00006991"/>
    </source>
</evidence>
<keyword evidence="13" id="KW-1185">Reference proteome</keyword>
<keyword evidence="7" id="KW-0805">Transcription regulation</keyword>